<dbReference type="Gene3D" id="3.40.50.720">
    <property type="entry name" value="NAD(P)-binding Rossmann-like Domain"/>
    <property type="match status" value="1"/>
</dbReference>
<dbReference type="OrthoDB" id="5399006at2759"/>
<sequence>MSVREVHSGRRYRLTNGYFTDQVLNLSTSDHRSIIRHGFHGGDNQKWEFLETNDGWYIKNVSTGLYVAVEGPRNSDAEYANWTKVVGSQEPFKWHLHLEVGPGAALAPVFRVQVPRSDKRLEFGLNGATLDGIVCLYCSPGVHQRWSLVEFRRVMVIAGVDNDRGAGAAVAHRFAGEGYAIALVDTPNNSLDRLQRELSSISGVEAATFLLQSYSAQAIVEVWESIKKRFNGSSYEIRVGIWNSPRPERKRFLDITPDEIEQSTQANIIAAVSFARQAILAFRENTSLESGSRKYGTLIFTGGTESLQINAFAGTSSLFQCALRFLSQTLNKEFGPDNIHVAHVILGDFSSFGPRSEREGSEDLKQTAESIAKSYLHLVGQDRSAWTWELDLRPAQSPYSRTLGAEIISLLARVDGPPV</sequence>
<dbReference type="Pfam" id="PF00106">
    <property type="entry name" value="adh_short"/>
    <property type="match status" value="1"/>
</dbReference>
<dbReference type="EMBL" id="JAACJO010000025">
    <property type="protein sequence ID" value="KAF5347445.1"/>
    <property type="molecule type" value="Genomic_DNA"/>
</dbReference>
<dbReference type="InterPro" id="IPR000772">
    <property type="entry name" value="Ricin_B_lectin"/>
</dbReference>
<dbReference type="InterPro" id="IPR002347">
    <property type="entry name" value="SDR_fam"/>
</dbReference>
<dbReference type="PANTHER" id="PTHR43431:SF7">
    <property type="entry name" value="OXIDOREDUCTASE, SHORT CHAIN DEHYDROGENASE_REDUCTASE FAMILY (AFU_ORTHOLOGUE AFUA_5G14000)"/>
    <property type="match status" value="1"/>
</dbReference>
<protein>
    <recommendedName>
        <fullName evidence="1">Ricin B lectin domain-containing protein</fullName>
    </recommendedName>
</protein>
<dbReference type="Gene3D" id="2.80.10.50">
    <property type="match status" value="1"/>
</dbReference>
<dbReference type="PANTHER" id="PTHR43431">
    <property type="entry name" value="OXIDOREDUCTASE, SHORT CHAIN DEHYDROGENASE/REDUCTASE FAMILY (AFU_ORTHOLOGUE AFUA_5G14000)"/>
    <property type="match status" value="1"/>
</dbReference>
<dbReference type="Pfam" id="PF14200">
    <property type="entry name" value="RicinB_lectin_2"/>
    <property type="match status" value="1"/>
</dbReference>
<dbReference type="SUPFAM" id="SSF50370">
    <property type="entry name" value="Ricin B-like lectins"/>
    <property type="match status" value="1"/>
</dbReference>
<dbReference type="Proteomes" id="UP000559027">
    <property type="component" value="Unassembled WGS sequence"/>
</dbReference>
<evidence type="ECO:0000259" key="1">
    <source>
        <dbReference type="Pfam" id="PF14200"/>
    </source>
</evidence>
<dbReference type="InterPro" id="IPR035992">
    <property type="entry name" value="Ricin_B-like_lectins"/>
</dbReference>
<comment type="caution">
    <text evidence="2">The sequence shown here is derived from an EMBL/GenBank/DDBJ whole genome shotgun (WGS) entry which is preliminary data.</text>
</comment>
<dbReference type="InterPro" id="IPR036291">
    <property type="entry name" value="NAD(P)-bd_dom_sf"/>
</dbReference>
<keyword evidence="3" id="KW-1185">Reference proteome</keyword>
<feature type="domain" description="Ricin B lectin" evidence="1">
    <location>
        <begin position="43"/>
        <end position="122"/>
    </location>
</feature>
<accession>A0A8H5CT90</accession>
<reference evidence="2 3" key="1">
    <citation type="journal article" date="2020" name="ISME J.">
        <title>Uncovering the hidden diversity of litter-decomposition mechanisms in mushroom-forming fungi.</title>
        <authorList>
            <person name="Floudas D."/>
            <person name="Bentzer J."/>
            <person name="Ahren D."/>
            <person name="Johansson T."/>
            <person name="Persson P."/>
            <person name="Tunlid A."/>
        </authorList>
    </citation>
    <scope>NUCLEOTIDE SEQUENCE [LARGE SCALE GENOMIC DNA]</scope>
    <source>
        <strain evidence="2 3">CBS 146.42</strain>
    </source>
</reference>
<evidence type="ECO:0000313" key="2">
    <source>
        <dbReference type="EMBL" id="KAF5347445.1"/>
    </source>
</evidence>
<dbReference type="AlphaFoldDB" id="A0A8H5CT90"/>
<dbReference type="SUPFAM" id="SSF51735">
    <property type="entry name" value="NAD(P)-binding Rossmann-fold domains"/>
    <property type="match status" value="1"/>
</dbReference>
<name>A0A8H5CT90_9AGAR</name>
<dbReference type="CDD" id="cd23422">
    <property type="entry name" value="beta-trefoil_Ricin_MPL_CNL"/>
    <property type="match status" value="1"/>
</dbReference>
<gene>
    <name evidence="2" type="ORF">D9756_011105</name>
</gene>
<evidence type="ECO:0000313" key="3">
    <source>
        <dbReference type="Proteomes" id="UP000559027"/>
    </source>
</evidence>
<proteinExistence type="predicted"/>
<organism evidence="2 3">
    <name type="scientific">Leucocoprinus leucothites</name>
    <dbReference type="NCBI Taxonomy" id="201217"/>
    <lineage>
        <taxon>Eukaryota</taxon>
        <taxon>Fungi</taxon>
        <taxon>Dikarya</taxon>
        <taxon>Basidiomycota</taxon>
        <taxon>Agaricomycotina</taxon>
        <taxon>Agaricomycetes</taxon>
        <taxon>Agaricomycetidae</taxon>
        <taxon>Agaricales</taxon>
        <taxon>Agaricineae</taxon>
        <taxon>Agaricaceae</taxon>
        <taxon>Leucocoprinus</taxon>
    </lineage>
</organism>